<dbReference type="EMBL" id="FP236830">
    <property type="protein sequence ID" value="CAX53544.1"/>
    <property type="molecule type" value="Genomic_DNA"/>
</dbReference>
<proteinExistence type="predicted"/>
<evidence type="ECO:0000313" key="1">
    <source>
        <dbReference type="EMBL" id="CAX53544.1"/>
    </source>
</evidence>
<keyword evidence="1" id="KW-0614">Plasmid</keyword>
<gene>
    <name evidence="1" type="ordered locus">EbC_pEb17200910</name>
</gene>
<accession>D8MJU6</accession>
<dbReference type="HOGENOM" id="CLU_2972456_0_0_6"/>
<dbReference type="AlphaFoldDB" id="D8MJU6"/>
<keyword evidence="2" id="KW-1185">Reference proteome</keyword>
<protein>
    <submittedName>
        <fullName evidence="1">Uncharacterized protein</fullName>
    </submittedName>
</protein>
<sequence length="58" mass="7108">MRLCVFVFFNEIINKQRLDYFVVTMLYFIRYSDIMVCIKKRPALTIQKKPSNNAYYFL</sequence>
<name>D8MJU6_ERWBE</name>
<dbReference type="Proteomes" id="UP000008793">
    <property type="component" value="Plasmid pEB170"/>
</dbReference>
<organism evidence="2">
    <name type="scientific">Erwinia billingiae (strain Eb661)</name>
    <dbReference type="NCBI Taxonomy" id="634500"/>
    <lineage>
        <taxon>Bacteria</taxon>
        <taxon>Pseudomonadati</taxon>
        <taxon>Pseudomonadota</taxon>
        <taxon>Gammaproteobacteria</taxon>
        <taxon>Enterobacterales</taxon>
        <taxon>Erwiniaceae</taxon>
        <taxon>Erwinia</taxon>
    </lineage>
</organism>
<dbReference type="KEGG" id="ebi:EbC_pEb17200910"/>
<geneLocation type="plasmid" evidence="1 2">
    <name>pEB170</name>
</geneLocation>
<reference evidence="1 2" key="1">
    <citation type="journal article" date="2010" name="BMC Genomics">
        <title>Genome comparison of the epiphytic bacteria Erwinia billingiae and E. tasmaniensis with the pear pathogen E. pyrifoliae.</title>
        <authorList>
            <person name="Kube M."/>
            <person name="Migdoll A.M."/>
            <person name="Gehring I."/>
            <person name="Heitmann K."/>
            <person name="Mayer Y."/>
            <person name="Kuhl H."/>
            <person name="Knaust F."/>
            <person name="Geider K."/>
            <person name="Reinhardt R."/>
        </authorList>
    </citation>
    <scope>NUCLEOTIDE SEQUENCE [LARGE SCALE GENOMIC DNA]</scope>
    <source>
        <strain evidence="1 2">Eb661</strain>
        <plasmid evidence="1">pEB170</plasmid>
    </source>
</reference>
<evidence type="ECO:0000313" key="2">
    <source>
        <dbReference type="Proteomes" id="UP000008793"/>
    </source>
</evidence>